<feature type="compositionally biased region" description="Polar residues" evidence="1">
    <location>
        <begin position="231"/>
        <end position="241"/>
    </location>
</feature>
<dbReference type="AlphaFoldDB" id="A0AAJ0MKV2"/>
<proteinExistence type="predicted"/>
<evidence type="ECO:0000256" key="1">
    <source>
        <dbReference type="SAM" id="MobiDB-lite"/>
    </source>
</evidence>
<dbReference type="EMBL" id="JAUIQD010000001">
    <property type="protein sequence ID" value="KAK3363963.1"/>
    <property type="molecule type" value="Genomic_DNA"/>
</dbReference>
<dbReference type="Proteomes" id="UP001275084">
    <property type="component" value="Unassembled WGS sequence"/>
</dbReference>
<reference evidence="2" key="2">
    <citation type="submission" date="2023-06" db="EMBL/GenBank/DDBJ databases">
        <authorList>
            <consortium name="Lawrence Berkeley National Laboratory"/>
            <person name="Haridas S."/>
            <person name="Hensen N."/>
            <person name="Bonometti L."/>
            <person name="Westerberg I."/>
            <person name="Brannstrom I.O."/>
            <person name="Guillou S."/>
            <person name="Cros-Aarteil S."/>
            <person name="Calhoun S."/>
            <person name="Kuo A."/>
            <person name="Mondo S."/>
            <person name="Pangilinan J."/>
            <person name="Riley R."/>
            <person name="Labutti K."/>
            <person name="Andreopoulos B."/>
            <person name="Lipzen A."/>
            <person name="Chen C."/>
            <person name="Yanf M."/>
            <person name="Daum C."/>
            <person name="Ng V."/>
            <person name="Clum A."/>
            <person name="Steindorff A."/>
            <person name="Ohm R."/>
            <person name="Martin F."/>
            <person name="Silar P."/>
            <person name="Natvig D."/>
            <person name="Lalanne C."/>
            <person name="Gautier V."/>
            <person name="Ament-Velasquez S.L."/>
            <person name="Kruys A."/>
            <person name="Hutchinson M.I."/>
            <person name="Powell A.J."/>
            <person name="Barry K."/>
            <person name="Miller A.N."/>
            <person name="Grigoriev I.V."/>
            <person name="Debuchy R."/>
            <person name="Gladieux P."/>
            <person name="Thoren M.H."/>
            <person name="Johannesson H."/>
        </authorList>
    </citation>
    <scope>NUCLEOTIDE SEQUENCE</scope>
    <source>
        <strain evidence="2">CBS 955.72</strain>
    </source>
</reference>
<dbReference type="PANTHER" id="PTHR35391">
    <property type="entry name" value="C2H2-TYPE DOMAIN-CONTAINING PROTEIN-RELATED"/>
    <property type="match status" value="1"/>
</dbReference>
<feature type="compositionally biased region" description="Basic and acidic residues" evidence="1">
    <location>
        <begin position="30"/>
        <end position="61"/>
    </location>
</feature>
<gene>
    <name evidence="2" type="ORF">B0T25DRAFT_56344</name>
</gene>
<feature type="compositionally biased region" description="Polar residues" evidence="1">
    <location>
        <begin position="411"/>
        <end position="422"/>
    </location>
</feature>
<feature type="region of interest" description="Disordered" evidence="1">
    <location>
        <begin position="218"/>
        <end position="262"/>
    </location>
</feature>
<feature type="region of interest" description="Disordered" evidence="1">
    <location>
        <begin position="331"/>
        <end position="371"/>
    </location>
</feature>
<feature type="compositionally biased region" description="Low complexity" evidence="1">
    <location>
        <begin position="242"/>
        <end position="257"/>
    </location>
</feature>
<sequence length="680" mass="75650">MPQIVKSLLSSGASKNEAGEASGTGAGVRARPDWVHRFYQRAKERMSGDRRPNSPDQHAESDEPQSQASEGDVKLPCSRPQTAPEISGAGPEQHGGNDEAAFTACENPKMLQAVEVVPNATLYSIGVRIFNTLSDLENSETTKSSVPFRSHIVTESERFTLWAQSLGLGRQGHASLDYKVRDANVVRSYLQDLLEGLWTHLDELRSIAVGERQPLYREHGEEDSLSESSSQDASGHQDSNTSEASSAGSEHPSSSSSFHEVEFRQQSITDAIDALYSLATNMRNPRNRPQRTTRELIKHVPQELRAQYVQERENMEVMIISHIHRQSLSGVLKQSGGVDEPSAPAGEPSELRGEPGPSPDIAAGAPMSADELEQYASPSSFLVRRIGIANARRKQQFVYWKEHAAKIKGDPTTQNAKQTTKPNVKDPLPQEDREVPQPQMVSGVASSMPRQSLATSATRQDDAAFARTCDLQSVISHRSRVSTAFTVKGTKLEWPPSPAYPASARPKFFTCPYCHVICPEEYLTKDAWRSHIIHDLQPYQCTYEERPDANRLYGSHQEWLDHENQHTQVWHCHRHTCEFETSSEYIKHTLTKPTPMQGQSSALPSSYPWQSGHPVPCTDPAPCARHRLKTSPVCRNIFDTTSNALPSLACCPKKQTRTRRLQISRLTVIRSFEAVAEQLP</sequence>
<reference evidence="2" key="1">
    <citation type="journal article" date="2023" name="Mol. Phylogenet. Evol.">
        <title>Genome-scale phylogeny and comparative genomics of the fungal order Sordariales.</title>
        <authorList>
            <person name="Hensen N."/>
            <person name="Bonometti L."/>
            <person name="Westerberg I."/>
            <person name="Brannstrom I.O."/>
            <person name="Guillou S."/>
            <person name="Cros-Aarteil S."/>
            <person name="Calhoun S."/>
            <person name="Haridas S."/>
            <person name="Kuo A."/>
            <person name="Mondo S."/>
            <person name="Pangilinan J."/>
            <person name="Riley R."/>
            <person name="LaButti K."/>
            <person name="Andreopoulos B."/>
            <person name="Lipzen A."/>
            <person name="Chen C."/>
            <person name="Yan M."/>
            <person name="Daum C."/>
            <person name="Ng V."/>
            <person name="Clum A."/>
            <person name="Steindorff A."/>
            <person name="Ohm R.A."/>
            <person name="Martin F."/>
            <person name="Silar P."/>
            <person name="Natvig D.O."/>
            <person name="Lalanne C."/>
            <person name="Gautier V."/>
            <person name="Ament-Velasquez S.L."/>
            <person name="Kruys A."/>
            <person name="Hutchinson M.I."/>
            <person name="Powell A.J."/>
            <person name="Barry K."/>
            <person name="Miller A.N."/>
            <person name="Grigoriev I.V."/>
            <person name="Debuchy R."/>
            <person name="Gladieux P."/>
            <person name="Hiltunen Thoren M."/>
            <person name="Johannesson H."/>
        </authorList>
    </citation>
    <scope>NUCLEOTIDE SEQUENCE</scope>
    <source>
        <strain evidence="2">CBS 955.72</strain>
    </source>
</reference>
<feature type="region of interest" description="Disordered" evidence="1">
    <location>
        <begin position="1"/>
        <end position="100"/>
    </location>
</feature>
<evidence type="ECO:0000313" key="3">
    <source>
        <dbReference type="Proteomes" id="UP001275084"/>
    </source>
</evidence>
<dbReference type="PANTHER" id="PTHR35391:SF5">
    <property type="entry name" value="DUF6590 DOMAIN-CONTAINING PROTEIN"/>
    <property type="match status" value="1"/>
</dbReference>
<protein>
    <recommendedName>
        <fullName evidence="4">C2H2-type domain-containing protein</fullName>
    </recommendedName>
</protein>
<feature type="region of interest" description="Disordered" evidence="1">
    <location>
        <begin position="408"/>
        <end position="435"/>
    </location>
</feature>
<keyword evidence="3" id="KW-1185">Reference proteome</keyword>
<name>A0AAJ0MKV2_9PEZI</name>
<organism evidence="2 3">
    <name type="scientific">Lasiosphaeria hispida</name>
    <dbReference type="NCBI Taxonomy" id="260671"/>
    <lineage>
        <taxon>Eukaryota</taxon>
        <taxon>Fungi</taxon>
        <taxon>Dikarya</taxon>
        <taxon>Ascomycota</taxon>
        <taxon>Pezizomycotina</taxon>
        <taxon>Sordariomycetes</taxon>
        <taxon>Sordariomycetidae</taxon>
        <taxon>Sordariales</taxon>
        <taxon>Lasiosphaeriaceae</taxon>
        <taxon>Lasiosphaeria</taxon>
    </lineage>
</organism>
<comment type="caution">
    <text evidence="2">The sequence shown here is derived from an EMBL/GenBank/DDBJ whole genome shotgun (WGS) entry which is preliminary data.</text>
</comment>
<accession>A0AAJ0MKV2</accession>
<evidence type="ECO:0000313" key="2">
    <source>
        <dbReference type="EMBL" id="KAK3363963.1"/>
    </source>
</evidence>
<evidence type="ECO:0008006" key="4">
    <source>
        <dbReference type="Google" id="ProtNLM"/>
    </source>
</evidence>